<feature type="region of interest" description="Disordered" evidence="1">
    <location>
        <begin position="87"/>
        <end position="118"/>
    </location>
</feature>
<organism evidence="2 3">
    <name type="scientific">Cynomolgus macaque cytomegalovirus strain Mauritius</name>
    <dbReference type="NCBI Taxonomy" id="1690255"/>
    <lineage>
        <taxon>Viruses</taxon>
        <taxon>Duplodnaviria</taxon>
        <taxon>Heunggongvirae</taxon>
        <taxon>Peploviricota</taxon>
        <taxon>Herviviricetes</taxon>
        <taxon>Herpesvirales</taxon>
        <taxon>Orthoherpesviridae</taxon>
        <taxon>Betaherpesvirinae</taxon>
        <taxon>Cytomegalovirus</taxon>
        <taxon>Cytomegalovirus macacinebeta3</taxon>
    </lineage>
</organism>
<proteinExistence type="predicted"/>
<dbReference type="Proteomes" id="UP000118435">
    <property type="component" value="Segment"/>
</dbReference>
<dbReference type="EMBL" id="KP796148">
    <property type="protein sequence ID" value="AKT72753.1"/>
    <property type="molecule type" value="Genomic_DNA"/>
</dbReference>
<evidence type="ECO:0000313" key="2">
    <source>
        <dbReference type="EMBL" id="AKT72753.1"/>
    </source>
</evidence>
<name>A0A0K1GZW0_9BETA</name>
<reference evidence="2 3" key="1">
    <citation type="journal article" date="2016" name="BMC Genomics">
        <title>A novel strain of cynomolgus macaque cytomegalovirus: implications for host-virus co-evolution.</title>
        <authorList>
            <person name="Russell J.N."/>
            <person name="Marsh A.K."/>
            <person name="Willer D.O."/>
            <person name="Ambagala A.P."/>
            <person name="Dzamba M."/>
            <person name="Chan J.K."/>
            <person name="Pilon R."/>
            <person name="Fournier J."/>
            <person name="Brudno M."/>
            <person name="Antony J.M."/>
            <person name="Sandstrom P."/>
            <person name="Evans B.J."/>
            <person name="MacDonald K.S."/>
        </authorList>
    </citation>
    <scope>NUCLEOTIDE SEQUENCE [LARGE SCALE GENOMIC DNA]</scope>
    <source>
        <strain evidence="2">Mauritius</strain>
    </source>
</reference>
<sequence>MRTYLASMVFVTGCSMLSCGKSSTLVHTCRRLSSSLFTVGPVPLELDMTAVTGRLFHQGATPTERGAVLELQAAVSILSGLAARAQESVPVPREPQQPWDVDGAHHHGGVARPRRAGQDNVKRHDVIVHRTRGVEAQHRLPADPQAAMPINGLRHHLVNTFFNDTLTSAKRAVHEFGVGIENDTLFLAVSIIEHGVQGKVLLTLQLLFAQVETVSALTTHHGNQRPGV</sequence>
<gene>
    <name evidence="2" type="primary">Cy77</name>
</gene>
<evidence type="ECO:0000256" key="1">
    <source>
        <dbReference type="SAM" id="MobiDB-lite"/>
    </source>
</evidence>
<accession>A0A0K1GZW0</accession>
<dbReference type="PROSITE" id="PS51257">
    <property type="entry name" value="PROKAR_LIPOPROTEIN"/>
    <property type="match status" value="1"/>
</dbReference>
<protein>
    <submittedName>
        <fullName evidence="2">Uncharacterized protein</fullName>
    </submittedName>
</protein>
<feature type="compositionally biased region" description="Basic residues" evidence="1">
    <location>
        <begin position="106"/>
        <end position="115"/>
    </location>
</feature>
<evidence type="ECO:0000313" key="3">
    <source>
        <dbReference type="Proteomes" id="UP000118435"/>
    </source>
</evidence>